<dbReference type="Gene3D" id="1.10.150.20">
    <property type="entry name" value="5' to 3' exonuclease, C-terminal subdomain"/>
    <property type="match status" value="1"/>
</dbReference>
<dbReference type="InterPro" id="IPR002092">
    <property type="entry name" value="DNA-dir_Rpol_phage-type"/>
</dbReference>
<organism evidence="10 11">
    <name type="scientific">Strigamia maritima</name>
    <name type="common">European centipede</name>
    <name type="synonym">Geophilus maritimus</name>
    <dbReference type="NCBI Taxonomy" id="126957"/>
    <lineage>
        <taxon>Eukaryota</taxon>
        <taxon>Metazoa</taxon>
        <taxon>Ecdysozoa</taxon>
        <taxon>Arthropoda</taxon>
        <taxon>Myriapoda</taxon>
        <taxon>Chilopoda</taxon>
        <taxon>Pleurostigmophora</taxon>
        <taxon>Geophilomorpha</taxon>
        <taxon>Linotaeniidae</taxon>
        <taxon>Strigamia</taxon>
    </lineage>
</organism>
<proteinExistence type="inferred from homology"/>
<dbReference type="PROSITE" id="PS00900">
    <property type="entry name" value="RNA_POL_PHAGE_1"/>
    <property type="match status" value="1"/>
</dbReference>
<name>T1JHH9_STRMM</name>
<dbReference type="FunFam" id="1.10.287.280:FF:000001">
    <property type="entry name" value="DNA-directed RNA polymerase"/>
    <property type="match status" value="1"/>
</dbReference>
<dbReference type="Gene3D" id="1.10.287.280">
    <property type="match status" value="1"/>
</dbReference>
<dbReference type="InterPro" id="IPR037159">
    <property type="entry name" value="RNA_POL_N_sf"/>
</dbReference>
<keyword evidence="11" id="KW-1185">Reference proteome</keyword>
<dbReference type="EMBL" id="JH431588">
    <property type="status" value="NOT_ANNOTATED_CDS"/>
    <property type="molecule type" value="Genomic_DNA"/>
</dbReference>
<protein>
    <recommendedName>
        <fullName evidence="2">DNA-directed RNA polymerase</fullName>
        <ecNumber evidence="2">2.7.7.6</ecNumber>
    </recommendedName>
</protein>
<dbReference type="GO" id="GO:0071897">
    <property type="term" value="P:DNA biosynthetic process"/>
    <property type="evidence" value="ECO:0007669"/>
    <property type="project" value="UniProtKB-ARBA"/>
</dbReference>
<evidence type="ECO:0000256" key="6">
    <source>
        <dbReference type="ARBA" id="ARBA00022946"/>
    </source>
</evidence>
<keyword evidence="5" id="KW-0548">Nucleotidyltransferase</keyword>
<feature type="domain" description="DNA-directed RNA polymerase N-terminal" evidence="9">
    <location>
        <begin position="206"/>
        <end position="527"/>
    </location>
</feature>
<keyword evidence="3" id="KW-0240">DNA-directed RNA polymerase</keyword>
<dbReference type="Pfam" id="PF14700">
    <property type="entry name" value="RPOL_N"/>
    <property type="match status" value="1"/>
</dbReference>
<reference evidence="11" key="1">
    <citation type="submission" date="2011-05" db="EMBL/GenBank/DDBJ databases">
        <authorList>
            <person name="Richards S.R."/>
            <person name="Qu J."/>
            <person name="Jiang H."/>
            <person name="Jhangiani S.N."/>
            <person name="Agravi P."/>
            <person name="Goodspeed R."/>
            <person name="Gross S."/>
            <person name="Mandapat C."/>
            <person name="Jackson L."/>
            <person name="Mathew T."/>
            <person name="Pu L."/>
            <person name="Thornton R."/>
            <person name="Saada N."/>
            <person name="Wilczek-Boney K.B."/>
            <person name="Lee S."/>
            <person name="Kovar C."/>
            <person name="Wu Y."/>
            <person name="Scherer S.E."/>
            <person name="Worley K.C."/>
            <person name="Muzny D.M."/>
            <person name="Gibbs R."/>
        </authorList>
    </citation>
    <scope>NUCLEOTIDE SEQUENCE</scope>
    <source>
        <strain evidence="11">Brora</strain>
    </source>
</reference>
<evidence type="ECO:0000256" key="7">
    <source>
        <dbReference type="ARBA" id="ARBA00023163"/>
    </source>
</evidence>
<evidence type="ECO:0000313" key="11">
    <source>
        <dbReference type="Proteomes" id="UP000014500"/>
    </source>
</evidence>
<dbReference type="STRING" id="126957.T1JHH9"/>
<evidence type="ECO:0000256" key="1">
    <source>
        <dbReference type="ARBA" id="ARBA00009493"/>
    </source>
</evidence>
<dbReference type="Proteomes" id="UP000014500">
    <property type="component" value="Unassembled WGS sequence"/>
</dbReference>
<evidence type="ECO:0000256" key="8">
    <source>
        <dbReference type="ARBA" id="ARBA00048552"/>
    </source>
</evidence>
<keyword evidence="4" id="KW-0808">Transferase</keyword>
<dbReference type="SUPFAM" id="SSF56672">
    <property type="entry name" value="DNA/RNA polymerases"/>
    <property type="match status" value="1"/>
</dbReference>
<dbReference type="HOGENOM" id="CLU_003364_2_0_1"/>
<accession>T1JHH9</accession>
<dbReference type="SMART" id="SM01311">
    <property type="entry name" value="RPOL_N"/>
    <property type="match status" value="1"/>
</dbReference>
<dbReference type="GO" id="GO:0034245">
    <property type="term" value="C:mitochondrial DNA-directed RNA polymerase complex"/>
    <property type="evidence" value="ECO:0007669"/>
    <property type="project" value="TreeGrafter"/>
</dbReference>
<dbReference type="GO" id="GO:0006390">
    <property type="term" value="P:mitochondrial transcription"/>
    <property type="evidence" value="ECO:0007669"/>
    <property type="project" value="TreeGrafter"/>
</dbReference>
<evidence type="ECO:0000256" key="2">
    <source>
        <dbReference type="ARBA" id="ARBA00012418"/>
    </source>
</evidence>
<dbReference type="PANTHER" id="PTHR10102">
    <property type="entry name" value="DNA-DIRECTED RNA POLYMERASE, MITOCHONDRIAL"/>
    <property type="match status" value="1"/>
</dbReference>
<dbReference type="Gene3D" id="1.10.1320.10">
    <property type="entry name" value="DNA-directed RNA polymerase, N-terminal domain"/>
    <property type="match status" value="1"/>
</dbReference>
<keyword evidence="7" id="KW-0804">Transcription</keyword>
<evidence type="ECO:0000256" key="3">
    <source>
        <dbReference type="ARBA" id="ARBA00022478"/>
    </source>
</evidence>
<dbReference type="Pfam" id="PF00940">
    <property type="entry name" value="RNA_pol"/>
    <property type="match status" value="1"/>
</dbReference>
<dbReference type="GO" id="GO:0001018">
    <property type="term" value="F:mitochondrial promoter sequence-specific DNA binding"/>
    <property type="evidence" value="ECO:0007669"/>
    <property type="project" value="TreeGrafter"/>
</dbReference>
<dbReference type="eggNOG" id="KOG1038">
    <property type="taxonomic scope" value="Eukaryota"/>
</dbReference>
<dbReference type="PANTHER" id="PTHR10102:SF0">
    <property type="entry name" value="DNA-DIRECTED RNA POLYMERASE, MITOCHONDRIAL"/>
    <property type="match status" value="1"/>
</dbReference>
<reference evidence="10" key="2">
    <citation type="submission" date="2015-02" db="UniProtKB">
        <authorList>
            <consortium name="EnsemblMetazoa"/>
        </authorList>
    </citation>
    <scope>IDENTIFICATION</scope>
</reference>
<dbReference type="AlphaFoldDB" id="T1JHH9"/>
<comment type="similarity">
    <text evidence="1">Belongs to the phage and mitochondrial RNA polymerase family.</text>
</comment>
<dbReference type="EnsemblMetazoa" id="SMAR013310-RA">
    <property type="protein sequence ID" value="SMAR013310-PA"/>
    <property type="gene ID" value="SMAR013310"/>
</dbReference>
<dbReference type="InterPro" id="IPR029262">
    <property type="entry name" value="RPOL_N"/>
</dbReference>
<dbReference type="PhylomeDB" id="T1JHH9"/>
<keyword evidence="6" id="KW-0809">Transit peptide</keyword>
<dbReference type="InterPro" id="IPR046950">
    <property type="entry name" value="DNA-dir_Rpol_C_phage-type"/>
</dbReference>
<evidence type="ECO:0000313" key="10">
    <source>
        <dbReference type="EnsemblMetazoa" id="SMAR013310-PA"/>
    </source>
</evidence>
<evidence type="ECO:0000256" key="5">
    <source>
        <dbReference type="ARBA" id="ARBA00022695"/>
    </source>
</evidence>
<evidence type="ECO:0000259" key="9">
    <source>
        <dbReference type="SMART" id="SM01311"/>
    </source>
</evidence>
<evidence type="ECO:0000256" key="4">
    <source>
        <dbReference type="ARBA" id="ARBA00022679"/>
    </source>
</evidence>
<dbReference type="EC" id="2.7.7.6" evidence="2"/>
<dbReference type="GO" id="GO:0003899">
    <property type="term" value="F:DNA-directed RNA polymerase activity"/>
    <property type="evidence" value="ECO:0007669"/>
    <property type="project" value="UniProtKB-EC"/>
</dbReference>
<dbReference type="InterPro" id="IPR043502">
    <property type="entry name" value="DNA/RNA_pol_sf"/>
</dbReference>
<sequence>MSDARDVEEQDVDKQRNEHLKRVQRNLLPFLDVKVNSNMKNEAFKSLNYYHYQYQSYGIPLDNIKLYICLLESCAVEGDWVMCKKIMELIAGGNVKINLQAFMSIIECAYRADKHDVISGILENITTSGFDINDMLIECNFVRDQKEVVLKAIRTQIPSFEPKRRVSPIFYNCKLLEHLNEDMPADRFYSPLGPPSTTQIYIDRAKEQLEAEERCFKIITNFDHNSELSKEKTEVAKKVRKYVSKWNVEMLLVFQEDVNQFRMKSASSNGILDIMPYFCCLKPEEYVEIMYREFLSVMLSTDQIALDLRGLHRLLGCKVMDKYFLQTKMQNGVVDHTLKLYKEYCEYYVNPELTSRFTARQYWELLREKYYNGPDIEPVEHRWPRDIITEVGKRMFSIMQRVIKFDLNFLENTGKPGVKNLVSPFFTALTINEENGAESRDVKRNRDVLPYCELLDDGTYCMQTTYLPMLCPPIPWTSVSSGGFLINHTYSSYVFLRGTLASQHELLKGTNKQDLFPYFDSVNHITDTPWLINKQVLKTAIEVFKRWNPSSEPVELNAEKKRLATLLLGVRRGKQQSETSVLDIKHKFSVAIDLCGKVFWFPHSIDFRGRMYPIATYFSYQMTDVDRGLLLFAKGEPLGKDGLDWLKIHLTNSSGGKKRCSLKEKIEYCDEMLPEIMDSADNPLEGNGWWQKCSNPWQTLASCIELTSALRSPDPHAYVSHFPVHQDGSCNGLQHYAALARDLEAAKHVNLEPHDVPRDFYTRISTELEEARKKDADNGNQVAMFLDGLINRQFIKMPVMAMIYGTSRSGHLPIVKQLNDISEFSVPQQRIAADYLAEKIQPIFETWFTSVKGVTNWFSKSGNLISHIHEKPVEWVTPIGLPVCQPYFVPGRRFRVERVIPTKESNTLKQSQSFSSNFIHSLDATHLILTNLYCQRRGIPFVSIHDSYWTHSSRINEMNKICREQFVALHSEPLLENLSEHLKQRFCRQVFLDNEEYKSDIEALKQILSKVPDKGSFDLSKVLESTFGQLIVFLLD</sequence>
<comment type="catalytic activity">
    <reaction evidence="8">
        <text>RNA(n) + a ribonucleoside 5'-triphosphate = RNA(n+1) + diphosphate</text>
        <dbReference type="Rhea" id="RHEA:21248"/>
        <dbReference type="Rhea" id="RHEA-COMP:14527"/>
        <dbReference type="Rhea" id="RHEA-COMP:17342"/>
        <dbReference type="ChEBI" id="CHEBI:33019"/>
        <dbReference type="ChEBI" id="CHEBI:61557"/>
        <dbReference type="ChEBI" id="CHEBI:140395"/>
        <dbReference type="EC" id="2.7.7.6"/>
    </reaction>
</comment>